<reference evidence="3" key="1">
    <citation type="submission" date="2009-12" db="EMBL/GenBank/DDBJ databases">
        <title>Sequence of Clostridiales genomosp. BVAB3 str. UPII9-5.</title>
        <authorList>
            <person name="Madupu R."/>
            <person name="Durkin A.S."/>
            <person name="Torralba M."/>
            <person name="Methe B."/>
            <person name="Sutton G.G."/>
            <person name="Strausberg R.L."/>
            <person name="Nelson K.E."/>
        </authorList>
    </citation>
    <scope>NUCLEOTIDE SEQUENCE [LARGE SCALE GENOMIC DNA]</scope>
    <source>
        <strain evidence="3">W1219</strain>
    </source>
</reference>
<dbReference type="Pfam" id="PF14808">
    <property type="entry name" value="TMEM164"/>
    <property type="match status" value="1"/>
</dbReference>
<evidence type="ECO:0000313" key="2">
    <source>
        <dbReference type="EMBL" id="EFC05921.1"/>
    </source>
</evidence>
<keyword evidence="1" id="KW-0812">Transmembrane</keyword>
<feature type="transmembrane region" description="Helical" evidence="1">
    <location>
        <begin position="168"/>
        <end position="190"/>
    </location>
</feature>
<sequence>MMVMMFLEIILCLKYHDKRWCKRLFWFLQLVQLIGLYGFYVVQRISISISLPLYHCRMAMFAMMLMKDDKMKNFFATIGIFGGLIAVIYPIMDKYAWPHVTLVSFYLGHFALFGNSFLYLLETKKKLSLKESLLINGLMNIGLVMINEITGGNYGFLRETPLISSWSFPLRFVCITLMLCIVSYGVQIGMNHLKCRMKI</sequence>
<name>D2MN99_9FIRM</name>
<dbReference type="eggNOG" id="COG5522">
    <property type="taxonomic scope" value="Bacteria"/>
</dbReference>
<evidence type="ECO:0000256" key="1">
    <source>
        <dbReference type="SAM" id="Phobius"/>
    </source>
</evidence>
<dbReference type="STRING" id="679192.HMPREF9013_0122"/>
<gene>
    <name evidence="2" type="ORF">HMPREF9013_0122</name>
</gene>
<organism evidence="2 3">
    <name type="scientific">Bulleidia extructa W1219</name>
    <dbReference type="NCBI Taxonomy" id="679192"/>
    <lineage>
        <taxon>Bacteria</taxon>
        <taxon>Bacillati</taxon>
        <taxon>Bacillota</taxon>
        <taxon>Erysipelotrichia</taxon>
        <taxon>Erysipelotrichales</taxon>
        <taxon>Erysipelotrichaceae</taxon>
        <taxon>Bulleidia</taxon>
    </lineage>
</organism>
<comment type="caution">
    <text evidence="2">The sequence shown here is derived from an EMBL/GenBank/DDBJ whole genome shotgun (WGS) entry which is preliminary data.</text>
</comment>
<accession>D2MN99</accession>
<feature type="transmembrane region" description="Helical" evidence="1">
    <location>
        <begin position="103"/>
        <end position="121"/>
    </location>
</feature>
<evidence type="ECO:0000313" key="3">
    <source>
        <dbReference type="Proteomes" id="UP000005017"/>
    </source>
</evidence>
<dbReference type="NCBIfam" id="TIGR02206">
    <property type="entry name" value="intg_mem_TP0381"/>
    <property type="match status" value="1"/>
</dbReference>
<dbReference type="InterPro" id="IPR011737">
    <property type="entry name" value="CHP02206_TP0381"/>
</dbReference>
<proteinExistence type="predicted"/>
<keyword evidence="1" id="KW-1133">Transmembrane helix</keyword>
<protein>
    <submittedName>
        <fullName evidence="2">TIGR02206 family protein</fullName>
    </submittedName>
</protein>
<keyword evidence="1" id="KW-0472">Membrane</keyword>
<feature type="transmembrane region" description="Helical" evidence="1">
    <location>
        <begin position="73"/>
        <end position="91"/>
    </location>
</feature>
<keyword evidence="3" id="KW-1185">Reference proteome</keyword>
<dbReference type="Proteomes" id="UP000005017">
    <property type="component" value="Unassembled WGS sequence"/>
</dbReference>
<feature type="transmembrane region" description="Helical" evidence="1">
    <location>
        <begin position="133"/>
        <end position="156"/>
    </location>
</feature>
<dbReference type="EMBL" id="ADFR01000003">
    <property type="protein sequence ID" value="EFC05921.1"/>
    <property type="molecule type" value="Genomic_DNA"/>
</dbReference>
<dbReference type="AlphaFoldDB" id="D2MN99"/>